<name>A0A1T5JD72_9FIRM</name>
<dbReference type="EMBL" id="FUZT01000002">
    <property type="protein sequence ID" value="SKC49380.1"/>
    <property type="molecule type" value="Genomic_DNA"/>
</dbReference>
<evidence type="ECO:0000313" key="3">
    <source>
        <dbReference type="EMBL" id="SKC49380.1"/>
    </source>
</evidence>
<dbReference type="InterPro" id="IPR038144">
    <property type="entry name" value="IPI"/>
</dbReference>
<evidence type="ECO:0000259" key="2">
    <source>
        <dbReference type="Pfam" id="PF12690"/>
    </source>
</evidence>
<feature type="chain" id="PRO_5039685147" evidence="1">
    <location>
        <begin position="22"/>
        <end position="294"/>
    </location>
</feature>
<keyword evidence="1" id="KW-0732">Signal</keyword>
<gene>
    <name evidence="3" type="ORF">SAMN02194393_01111</name>
</gene>
<dbReference type="Gene3D" id="2.60.40.2360">
    <property type="entry name" value="Intracellular proteinase inhibitor BsuPI"/>
    <property type="match status" value="1"/>
</dbReference>
<dbReference type="Proteomes" id="UP000190285">
    <property type="component" value="Unassembled WGS sequence"/>
</dbReference>
<dbReference type="PROSITE" id="PS51257">
    <property type="entry name" value="PROKAR_LIPOPROTEIN"/>
    <property type="match status" value="1"/>
</dbReference>
<dbReference type="AlphaFoldDB" id="A0A1T5JD72"/>
<sequence>MKKILSLILLIILSLSMMSCSNNISSEDEAKKVATNYIKILYNVEDFTKFKTRPIAAEESFKKEERLKPYITKEMVKILRMNRDIIFINWASRNIQRNLSLEEIDLELNTNAEDKISFYYTAKIKLSSFKKEEEYRDIKGQIQLIKIDNEWKVKNDKPFNYLTTSIDFYKTKNISDVRKSTSNNTYSQLNSYVDAMFFTVNNTTNEKLTLKFPSSKLYQLILYKDGNKAWEYGDEISHSGENPVIKTLDKGESLVYCIDFPFASDSSKYEYEFFINAQGWENKEHLKGIVNLKK</sequence>
<evidence type="ECO:0000256" key="1">
    <source>
        <dbReference type="SAM" id="SignalP"/>
    </source>
</evidence>
<keyword evidence="4" id="KW-1185">Reference proteome</keyword>
<feature type="domain" description="Intracellular proteinase inhibitor BsuPI" evidence="2">
    <location>
        <begin position="196"/>
        <end position="278"/>
    </location>
</feature>
<dbReference type="STRING" id="36842.SAMN02194393_01111"/>
<proteinExistence type="predicted"/>
<feature type="signal peptide" evidence="1">
    <location>
        <begin position="1"/>
        <end position="21"/>
    </location>
</feature>
<dbReference type="RefSeq" id="WP_079489942.1">
    <property type="nucleotide sequence ID" value="NZ_FUZT01000002.1"/>
</dbReference>
<accession>A0A1T5JD72</accession>
<dbReference type="Pfam" id="PF12690">
    <property type="entry name" value="BsuPI"/>
    <property type="match status" value="1"/>
</dbReference>
<evidence type="ECO:0000313" key="4">
    <source>
        <dbReference type="Proteomes" id="UP000190285"/>
    </source>
</evidence>
<dbReference type="InterPro" id="IPR020481">
    <property type="entry name" value="Intracell_prot_inh_BsuPI"/>
</dbReference>
<reference evidence="3 4" key="1">
    <citation type="submission" date="2017-02" db="EMBL/GenBank/DDBJ databases">
        <authorList>
            <person name="Peterson S.W."/>
        </authorList>
    </citation>
    <scope>NUCLEOTIDE SEQUENCE [LARGE SCALE GENOMIC DNA]</scope>
    <source>
        <strain evidence="3 4">M1</strain>
    </source>
</reference>
<protein>
    <submittedName>
        <fullName evidence="3">Intracellular proteinase inhibitor</fullName>
    </submittedName>
</protein>
<organism evidence="3 4">
    <name type="scientific">Maledivibacter halophilus</name>
    <dbReference type="NCBI Taxonomy" id="36842"/>
    <lineage>
        <taxon>Bacteria</taxon>
        <taxon>Bacillati</taxon>
        <taxon>Bacillota</taxon>
        <taxon>Clostridia</taxon>
        <taxon>Peptostreptococcales</taxon>
        <taxon>Caminicellaceae</taxon>
        <taxon>Maledivibacter</taxon>
    </lineage>
</organism>